<evidence type="ECO:0000259" key="1">
    <source>
        <dbReference type="Pfam" id="PF13460"/>
    </source>
</evidence>
<reference evidence="2" key="1">
    <citation type="journal article" date="2021" name="ISME J.">
        <title>Fine-scale metabolic discontinuity in a stratified prokaryote microbiome of a Red Sea deep halocline.</title>
        <authorList>
            <person name="Michoud G."/>
            <person name="Ngugi D.K."/>
            <person name="Barozzi A."/>
            <person name="Merlino G."/>
            <person name="Calleja M.L."/>
            <person name="Delgado-Huertas A."/>
            <person name="Moran X.A.G."/>
            <person name="Daffonchio D."/>
        </authorList>
    </citation>
    <scope>NUCLEOTIDE SEQUENCE</scope>
    <source>
        <strain evidence="2">SuakinDeep_MAG55_1</strain>
    </source>
</reference>
<dbReference type="EMBL" id="JAANXD010000064">
    <property type="protein sequence ID" value="MBS1258503.1"/>
    <property type="molecule type" value="Genomic_DNA"/>
</dbReference>
<dbReference type="AlphaFoldDB" id="A0A941W3C0"/>
<feature type="domain" description="NAD(P)-binding" evidence="1">
    <location>
        <begin position="35"/>
        <end position="141"/>
    </location>
</feature>
<dbReference type="Proteomes" id="UP000722750">
    <property type="component" value="Unassembled WGS sequence"/>
</dbReference>
<protein>
    <recommendedName>
        <fullName evidence="1">NAD(P)-binding domain-containing protein</fullName>
    </recommendedName>
</protein>
<proteinExistence type="predicted"/>
<dbReference type="Gene3D" id="3.40.50.720">
    <property type="entry name" value="NAD(P)-binding Rossmann-like Domain"/>
    <property type="match status" value="1"/>
</dbReference>
<comment type="caution">
    <text evidence="2">The sequence shown here is derived from an EMBL/GenBank/DDBJ whole genome shotgun (WGS) entry which is preliminary data.</text>
</comment>
<organism evidence="2 3">
    <name type="scientific">Candidatus Scalindua arabica</name>
    <dbReference type="NCBI Taxonomy" id="1127984"/>
    <lineage>
        <taxon>Bacteria</taxon>
        <taxon>Pseudomonadati</taxon>
        <taxon>Planctomycetota</taxon>
        <taxon>Candidatus Brocadiia</taxon>
        <taxon>Candidatus Brocadiales</taxon>
        <taxon>Candidatus Scalinduaceae</taxon>
        <taxon>Candidatus Scalindua</taxon>
    </lineage>
</organism>
<dbReference type="PANTHER" id="PTHR12126">
    <property type="entry name" value="NADH-UBIQUINONE OXIDOREDUCTASE 39 KDA SUBUNIT-RELATED"/>
    <property type="match status" value="1"/>
</dbReference>
<dbReference type="InterPro" id="IPR051207">
    <property type="entry name" value="ComplexI_NDUFA9_subunit"/>
</dbReference>
<dbReference type="PANTHER" id="PTHR12126:SF11">
    <property type="entry name" value="NADH DEHYDROGENASE [UBIQUINONE] 1 ALPHA SUBCOMPLEX SUBUNIT 9, MITOCHONDRIAL"/>
    <property type="match status" value="1"/>
</dbReference>
<accession>A0A941W3C0</accession>
<name>A0A941W3C0_9BACT</name>
<dbReference type="Pfam" id="PF13460">
    <property type="entry name" value="NAD_binding_10"/>
    <property type="match status" value="1"/>
</dbReference>
<dbReference type="InterPro" id="IPR016040">
    <property type="entry name" value="NAD(P)-bd_dom"/>
</dbReference>
<evidence type="ECO:0000313" key="3">
    <source>
        <dbReference type="Proteomes" id="UP000722750"/>
    </source>
</evidence>
<evidence type="ECO:0000313" key="2">
    <source>
        <dbReference type="EMBL" id="MBS1258503.1"/>
    </source>
</evidence>
<sequence length="332" mass="36868">MNNTPITDTSKKEGLFCRDLPSKPLPHIGTVLVTGASGHVGGRLVPELLARGYKVRLMVRRRKIAYKSRWTGAEIVVADALNEEHLKTALDGIDTAYYLIHSMRLGSKGFEAADIRASANFRKVADEKHVKRIIYLGGLGDIRSSLSSHLCNRIEVARELKKGKVAVTVLRAAVIVGKGSASYEIMQYLVKRLPVIPFPLQARNKCQPVAISDVIKYLVGVLEFPETAGKDFDIGGRDVLTYRELLKVLAGLLDKRTIFVPFPFLNIGLYTYLASLLTPIPNSITRCLVEGLKNEAVCHDESIKKYFTFEPMSYKEAVLRTRLPGNQDNVPC</sequence>
<dbReference type="GO" id="GO:0044877">
    <property type="term" value="F:protein-containing complex binding"/>
    <property type="evidence" value="ECO:0007669"/>
    <property type="project" value="TreeGrafter"/>
</dbReference>
<dbReference type="SUPFAM" id="SSF51735">
    <property type="entry name" value="NAD(P)-binding Rossmann-fold domains"/>
    <property type="match status" value="1"/>
</dbReference>
<dbReference type="InterPro" id="IPR036291">
    <property type="entry name" value="NAD(P)-bd_dom_sf"/>
</dbReference>
<gene>
    <name evidence="2" type="ORF">MAG551_01562</name>
</gene>